<dbReference type="PANTHER" id="PTHR34203">
    <property type="entry name" value="METHYLTRANSFERASE, FKBM FAMILY PROTEIN"/>
    <property type="match status" value="1"/>
</dbReference>
<feature type="signal peptide" evidence="1">
    <location>
        <begin position="1"/>
        <end position="16"/>
    </location>
</feature>
<dbReference type="Gene3D" id="3.40.50.150">
    <property type="entry name" value="Vaccinia Virus protein VP39"/>
    <property type="match status" value="1"/>
</dbReference>
<dbReference type="EMBL" id="JALJOQ010000290">
    <property type="protein sequence ID" value="KAK9785855.1"/>
    <property type="molecule type" value="Genomic_DNA"/>
</dbReference>
<evidence type="ECO:0000256" key="1">
    <source>
        <dbReference type="SAM" id="SignalP"/>
    </source>
</evidence>
<evidence type="ECO:0000313" key="3">
    <source>
        <dbReference type="EMBL" id="KAK9785855.1"/>
    </source>
</evidence>
<evidence type="ECO:0000259" key="2">
    <source>
        <dbReference type="Pfam" id="PF05050"/>
    </source>
</evidence>
<keyword evidence="4" id="KW-1185">Reference proteome</keyword>
<comment type="caution">
    <text evidence="3">The sequence shown here is derived from an EMBL/GenBank/DDBJ whole genome shotgun (WGS) entry which is preliminary data.</text>
</comment>
<dbReference type="Proteomes" id="UP001465755">
    <property type="component" value="Unassembled WGS sequence"/>
</dbReference>
<accession>A0AAW1NMZ8</accession>
<dbReference type="Pfam" id="PF05050">
    <property type="entry name" value="Methyltransf_21"/>
    <property type="match status" value="1"/>
</dbReference>
<dbReference type="InterPro" id="IPR052514">
    <property type="entry name" value="SAM-dependent_MTase"/>
</dbReference>
<reference evidence="3 4" key="1">
    <citation type="journal article" date="2024" name="Nat. Commun.">
        <title>Phylogenomics reveals the evolutionary origins of lichenization in chlorophyte algae.</title>
        <authorList>
            <person name="Puginier C."/>
            <person name="Libourel C."/>
            <person name="Otte J."/>
            <person name="Skaloud P."/>
            <person name="Haon M."/>
            <person name="Grisel S."/>
            <person name="Petersen M."/>
            <person name="Berrin J.G."/>
            <person name="Delaux P.M."/>
            <person name="Dal Grande F."/>
            <person name="Keller J."/>
        </authorList>
    </citation>
    <scope>NUCLEOTIDE SEQUENCE [LARGE SCALE GENOMIC DNA]</scope>
    <source>
        <strain evidence="3 4">SAG 2036</strain>
    </source>
</reference>
<organism evidence="3 4">
    <name type="scientific">Symbiochloris irregularis</name>
    <dbReference type="NCBI Taxonomy" id="706552"/>
    <lineage>
        <taxon>Eukaryota</taxon>
        <taxon>Viridiplantae</taxon>
        <taxon>Chlorophyta</taxon>
        <taxon>core chlorophytes</taxon>
        <taxon>Trebouxiophyceae</taxon>
        <taxon>Trebouxiales</taxon>
        <taxon>Trebouxiaceae</taxon>
        <taxon>Symbiochloris</taxon>
    </lineage>
</organism>
<dbReference type="SUPFAM" id="SSF53335">
    <property type="entry name" value="S-adenosyl-L-methionine-dependent methyltransferases"/>
    <property type="match status" value="1"/>
</dbReference>
<protein>
    <recommendedName>
        <fullName evidence="2">Methyltransferase FkbM domain-containing protein</fullName>
    </recommendedName>
</protein>
<dbReference type="PANTHER" id="PTHR34203:SF13">
    <property type="entry name" value="EXPRESSED PROTEIN"/>
    <property type="match status" value="1"/>
</dbReference>
<dbReference type="AlphaFoldDB" id="A0AAW1NMZ8"/>
<keyword evidence="1" id="KW-0732">Signal</keyword>
<dbReference type="NCBIfam" id="TIGR01444">
    <property type="entry name" value="fkbM_fam"/>
    <property type="match status" value="1"/>
</dbReference>
<proteinExistence type="predicted"/>
<feature type="chain" id="PRO_5043598254" description="Methyltransferase FkbM domain-containing protein" evidence="1">
    <location>
        <begin position="17"/>
        <end position="595"/>
    </location>
</feature>
<dbReference type="InterPro" id="IPR006342">
    <property type="entry name" value="FkbM_mtfrase"/>
</dbReference>
<dbReference type="InterPro" id="IPR029063">
    <property type="entry name" value="SAM-dependent_MTases_sf"/>
</dbReference>
<gene>
    <name evidence="3" type="ORF">WJX73_004640</name>
</gene>
<sequence>MVAVGVVMLLAGGLAGLYVRSTAHLSVGSHSQKSGHQKLQEAETTAKLDLRGAGSFTDGKQSDGNSAGSAQQIVDIQFPWDAAARFSEQRVCDDSCPGHAKNNKCDDGRGAALPGGRAVRAWCDLGTDCSDCGPHTYILQKPHGSKAHWKPERPRPVALLVERGIEVLVRNTSTVPQFLMPFTDPEKDVDVSGQLASWGGVELGMTQTWWSVLARGGGCKKGTATPGLVLDIGANFGYYAMYSAAMGCRVIGWEPVPQFRAFMEYGIQLNGIERQVHVRPFVAASIPGETYRLTVPQRGIWGTASVNGGNIDKAVDNQGAYEYLDIMGERVDSIVHEDVALMKLDVEGFEPVAMESAKGILDAHKISNVFMEYSPGVYDVNNRWEDAPDWPKMLLYLHEHGFSLHHLADDFVRAGPTINNTFAKFVLPKMREITPENLKADMEDARKLQSRTLGCNAPQELKDLNAFWMSCNSIPEDLHPKSFRACFGHNTNVWASTQRIFPKDGPVVGVMALDQELGTWYGKDPLYGMGLRPCSILPPMLQVRHRCRCTNMTACGEEAALVEKLAKKGLLVPENPASEAEVALRTGASATVQQQ</sequence>
<feature type="domain" description="Methyltransferase FkbM" evidence="2">
    <location>
        <begin position="231"/>
        <end position="403"/>
    </location>
</feature>
<name>A0AAW1NMZ8_9CHLO</name>
<evidence type="ECO:0000313" key="4">
    <source>
        <dbReference type="Proteomes" id="UP001465755"/>
    </source>
</evidence>